<dbReference type="EMBL" id="CP036432">
    <property type="protein sequence ID" value="QDV85108.1"/>
    <property type="molecule type" value="Genomic_DNA"/>
</dbReference>
<keyword evidence="2" id="KW-1185">Reference proteome</keyword>
<sequence length="444" mass="49862">MSASRKTFRDRTMIAVAMTPPIALLLFCVSAAATWKAESAKIRPMLEQSFPPELIDSPVAQAADYADRTSREHTHSSRELASAVNAINEQYHLLFEVLDEQDDLFENLDEEHPLDTYLDDYLAEAAPLLEIIKQLNLNEASIWYANEFGNPNSYSSGLINFRGLPELLRMEFRGAVRDQQTDRAMEAFRLFQGLGIGPTDQVSLRLLPLVTQSIATGIWSESELDEIVQLVKASPDLNQAWQSSIRSTTLAQAPWLLRGEVVETWRRDPTPKTFAPSLRLQWLQRQQAFSRVGGIGTFDAIKRVMKLQETFRRESGSGLDLALQIPTYKQSYSPGQSKDYLATVYTRVANERRHARTAAAVAKYKLKFGQYPVTLDDLIKVNLPASAALDPLGVPFHFESDGETCELGNAAIWFTDSRGYSGSFETREGTLSAILKQFVVLQFR</sequence>
<organism evidence="1 2">
    <name type="scientific">Stieleria magnilauensis</name>
    <dbReference type="NCBI Taxonomy" id="2527963"/>
    <lineage>
        <taxon>Bacteria</taxon>
        <taxon>Pseudomonadati</taxon>
        <taxon>Planctomycetota</taxon>
        <taxon>Planctomycetia</taxon>
        <taxon>Pirellulales</taxon>
        <taxon>Pirellulaceae</taxon>
        <taxon>Stieleria</taxon>
    </lineage>
</organism>
<reference evidence="1 2" key="1">
    <citation type="submission" date="2019-02" db="EMBL/GenBank/DDBJ databases">
        <title>Deep-cultivation of Planctomycetes and their phenomic and genomic characterization uncovers novel biology.</title>
        <authorList>
            <person name="Wiegand S."/>
            <person name="Jogler M."/>
            <person name="Boedeker C."/>
            <person name="Pinto D."/>
            <person name="Vollmers J."/>
            <person name="Rivas-Marin E."/>
            <person name="Kohn T."/>
            <person name="Peeters S.H."/>
            <person name="Heuer A."/>
            <person name="Rast P."/>
            <person name="Oberbeckmann S."/>
            <person name="Bunk B."/>
            <person name="Jeske O."/>
            <person name="Meyerdierks A."/>
            <person name="Storesund J.E."/>
            <person name="Kallscheuer N."/>
            <person name="Luecker S."/>
            <person name="Lage O.M."/>
            <person name="Pohl T."/>
            <person name="Merkel B.J."/>
            <person name="Hornburger P."/>
            <person name="Mueller R.-W."/>
            <person name="Bruemmer F."/>
            <person name="Labrenz M."/>
            <person name="Spormann A.M."/>
            <person name="Op den Camp H."/>
            <person name="Overmann J."/>
            <person name="Amann R."/>
            <person name="Jetten M.S.M."/>
            <person name="Mascher T."/>
            <person name="Medema M.H."/>
            <person name="Devos D.P."/>
            <person name="Kaster A.-K."/>
            <person name="Ovreas L."/>
            <person name="Rohde M."/>
            <person name="Galperin M.Y."/>
            <person name="Jogler C."/>
        </authorList>
    </citation>
    <scope>NUCLEOTIDE SEQUENCE [LARGE SCALE GENOMIC DNA]</scope>
    <source>
        <strain evidence="1 2">TBK1r</strain>
    </source>
</reference>
<proteinExistence type="predicted"/>
<dbReference type="RefSeq" id="WP_145214315.1">
    <property type="nucleotide sequence ID" value="NZ_CP036432.1"/>
</dbReference>
<accession>A0ABX5XSW8</accession>
<evidence type="ECO:0000313" key="1">
    <source>
        <dbReference type="EMBL" id="QDV85108.1"/>
    </source>
</evidence>
<dbReference type="Proteomes" id="UP000318081">
    <property type="component" value="Chromosome"/>
</dbReference>
<gene>
    <name evidence="1" type="ORF">TBK1r_40620</name>
</gene>
<evidence type="ECO:0000313" key="2">
    <source>
        <dbReference type="Proteomes" id="UP000318081"/>
    </source>
</evidence>
<name>A0ABX5XSW8_9BACT</name>
<protein>
    <submittedName>
        <fullName evidence="1">Uncharacterized protein</fullName>
    </submittedName>
</protein>